<dbReference type="Proteomes" id="UP000269396">
    <property type="component" value="Unassembled WGS sequence"/>
</dbReference>
<accession>A0A183PZ92</accession>
<reference evidence="1 2" key="1">
    <citation type="submission" date="2018-11" db="EMBL/GenBank/DDBJ databases">
        <authorList>
            <consortium name="Pathogen Informatics"/>
        </authorList>
    </citation>
    <scope>NUCLEOTIDE SEQUENCE [LARGE SCALE GENOMIC DNA]</scope>
    <source>
        <strain>Denwood</strain>
        <strain evidence="2">Zambia</strain>
    </source>
</reference>
<sequence length="84" mass="9012">MQEKRTSVAAASALVGLNIHKRKSKILRYNTAYTNRNTLDGEASEGVKTFTHLGSIIDKYGGSDADVKAQTGKAEAAIGTTIWN</sequence>
<protein>
    <submittedName>
        <fullName evidence="1">Uncharacterized protein</fullName>
    </submittedName>
</protein>
<evidence type="ECO:0000313" key="2">
    <source>
        <dbReference type="Proteomes" id="UP000269396"/>
    </source>
</evidence>
<dbReference type="AlphaFoldDB" id="A0A183PZ92"/>
<gene>
    <name evidence="1" type="ORF">SMTD_LOCUS19678</name>
</gene>
<proteinExistence type="predicted"/>
<name>A0A183PZ92_9TREM</name>
<keyword evidence="2" id="KW-1185">Reference proteome</keyword>
<evidence type="ECO:0000313" key="1">
    <source>
        <dbReference type="EMBL" id="VDP80470.1"/>
    </source>
</evidence>
<organism evidence="1 2">
    <name type="scientific">Schistosoma mattheei</name>
    <dbReference type="NCBI Taxonomy" id="31246"/>
    <lineage>
        <taxon>Eukaryota</taxon>
        <taxon>Metazoa</taxon>
        <taxon>Spiralia</taxon>
        <taxon>Lophotrochozoa</taxon>
        <taxon>Platyhelminthes</taxon>
        <taxon>Trematoda</taxon>
        <taxon>Digenea</taxon>
        <taxon>Strigeidida</taxon>
        <taxon>Schistosomatoidea</taxon>
        <taxon>Schistosomatidae</taxon>
        <taxon>Schistosoma</taxon>
    </lineage>
</organism>
<dbReference type="EMBL" id="UZAL01042784">
    <property type="protein sequence ID" value="VDP80470.1"/>
    <property type="molecule type" value="Genomic_DNA"/>
</dbReference>